<feature type="chain" id="PRO_5027092699" evidence="1">
    <location>
        <begin position="18"/>
        <end position="608"/>
    </location>
</feature>
<organism evidence="2 3">
    <name type="scientific">Sodaliphilus pleomorphus</name>
    <dbReference type="NCBI Taxonomy" id="2606626"/>
    <lineage>
        <taxon>Bacteria</taxon>
        <taxon>Pseudomonadati</taxon>
        <taxon>Bacteroidota</taxon>
        <taxon>Bacteroidia</taxon>
        <taxon>Bacteroidales</taxon>
        <taxon>Muribaculaceae</taxon>
        <taxon>Sodaliphilus</taxon>
    </lineage>
</organism>
<protein>
    <submittedName>
        <fullName evidence="2">T9SS type A sorting domain-containing protein</fullName>
    </submittedName>
</protein>
<evidence type="ECO:0000256" key="1">
    <source>
        <dbReference type="SAM" id="SignalP"/>
    </source>
</evidence>
<gene>
    <name evidence="2" type="ORF">FYJ29_02100</name>
</gene>
<dbReference type="AlphaFoldDB" id="A0A6L5X866"/>
<dbReference type="Proteomes" id="UP000483362">
    <property type="component" value="Unassembled WGS sequence"/>
</dbReference>
<evidence type="ECO:0000313" key="2">
    <source>
        <dbReference type="EMBL" id="MSS16569.1"/>
    </source>
</evidence>
<keyword evidence="1" id="KW-0732">Signal</keyword>
<keyword evidence="3" id="KW-1185">Reference proteome</keyword>
<accession>A0A6L5X866</accession>
<reference evidence="2 3" key="1">
    <citation type="submission" date="2019-08" db="EMBL/GenBank/DDBJ databases">
        <title>In-depth cultivation of the pig gut microbiome towards novel bacterial diversity and tailored functional studies.</title>
        <authorList>
            <person name="Wylensek D."/>
            <person name="Hitch T.C.A."/>
            <person name="Clavel T."/>
        </authorList>
    </citation>
    <scope>NUCLEOTIDE SEQUENCE [LARGE SCALE GENOMIC DNA]</scope>
    <source>
        <strain evidence="2 3">Oil-RF-744-WCA-WT-10</strain>
    </source>
</reference>
<sequence length="608" mass="66253">MLMYFSKLLFFVAVASAATASGAQIVSQEVVATQRAQVMQLDAQAAQPAGVLEQAPAGYKLPQAMLAATQQVAYRRPAGSFYAGMSTKTNLKTCPYIIASPFRVNTWENVSQNIPESYAWKWNEIVMNYKGTDDTLTVEGRNLDQYYLLQYDRVPTLMAVDDTDTLAYTLHSSYGSKTYYSDVVAAPNPNSILGLFGSYGSWLSSSKYFGYYDRLGKYQQAITHYSVAGDASTSSWFGKNAKGNTNACATAFEKPANPYILTKVNAIFCNAKFTKPVTLHAAVYRLKDIPDTAHAVPTPVELIAKGEAELNEDAILYESGRWGALEFPLKAVYKGQQYDVTPEINFPILVVVGGYDNENISQFTLVVSRDETDDGYGELGYLCNIDTLGNLIDARGFLGNWKSLVLHSAPSIFIQTMHTYLKVYNDEKNALNTADDLTYQAPAQGGEKDVELYSYMQSSGLWTVTDADTGGSLPQWLKVQLTDSTSGNNYTGHTGMHVTVDALPAGITARQARIRLWYPGSELVYTVTQDGGTGVHAIDMQGSRARVVGGDFAIEAAQATSVDIFNLAGQLVKSASLPQGTSVIDGQNLGRGVYLVRFASGTTVKVMK</sequence>
<dbReference type="NCBIfam" id="TIGR04183">
    <property type="entry name" value="Por_Secre_tail"/>
    <property type="match status" value="1"/>
</dbReference>
<name>A0A6L5X866_9BACT</name>
<feature type="signal peptide" evidence="1">
    <location>
        <begin position="1"/>
        <end position="17"/>
    </location>
</feature>
<proteinExistence type="predicted"/>
<dbReference type="EMBL" id="VULT01000002">
    <property type="protein sequence ID" value="MSS16569.1"/>
    <property type="molecule type" value="Genomic_DNA"/>
</dbReference>
<comment type="caution">
    <text evidence="2">The sequence shown here is derived from an EMBL/GenBank/DDBJ whole genome shotgun (WGS) entry which is preliminary data.</text>
</comment>
<evidence type="ECO:0000313" key="3">
    <source>
        <dbReference type="Proteomes" id="UP000483362"/>
    </source>
</evidence>
<dbReference type="InterPro" id="IPR026444">
    <property type="entry name" value="Secre_tail"/>
</dbReference>